<dbReference type="AlphaFoldDB" id="A0A3N4J2J2"/>
<gene>
    <name evidence="2" type="ORF">BJ508DRAFT_356864</name>
</gene>
<dbReference type="Proteomes" id="UP000275078">
    <property type="component" value="Unassembled WGS sequence"/>
</dbReference>
<evidence type="ECO:0000313" key="3">
    <source>
        <dbReference type="Proteomes" id="UP000275078"/>
    </source>
</evidence>
<proteinExistence type="predicted"/>
<organism evidence="2 3">
    <name type="scientific">Ascobolus immersus RN42</name>
    <dbReference type="NCBI Taxonomy" id="1160509"/>
    <lineage>
        <taxon>Eukaryota</taxon>
        <taxon>Fungi</taxon>
        <taxon>Dikarya</taxon>
        <taxon>Ascomycota</taxon>
        <taxon>Pezizomycotina</taxon>
        <taxon>Pezizomycetes</taxon>
        <taxon>Pezizales</taxon>
        <taxon>Ascobolaceae</taxon>
        <taxon>Ascobolus</taxon>
    </lineage>
</organism>
<reference evidence="2 3" key="1">
    <citation type="journal article" date="2018" name="Nat. Ecol. Evol.">
        <title>Pezizomycetes genomes reveal the molecular basis of ectomycorrhizal truffle lifestyle.</title>
        <authorList>
            <person name="Murat C."/>
            <person name="Payen T."/>
            <person name="Noel B."/>
            <person name="Kuo A."/>
            <person name="Morin E."/>
            <person name="Chen J."/>
            <person name="Kohler A."/>
            <person name="Krizsan K."/>
            <person name="Balestrini R."/>
            <person name="Da Silva C."/>
            <person name="Montanini B."/>
            <person name="Hainaut M."/>
            <person name="Levati E."/>
            <person name="Barry K.W."/>
            <person name="Belfiori B."/>
            <person name="Cichocki N."/>
            <person name="Clum A."/>
            <person name="Dockter R.B."/>
            <person name="Fauchery L."/>
            <person name="Guy J."/>
            <person name="Iotti M."/>
            <person name="Le Tacon F."/>
            <person name="Lindquist E.A."/>
            <person name="Lipzen A."/>
            <person name="Malagnac F."/>
            <person name="Mello A."/>
            <person name="Molinier V."/>
            <person name="Miyauchi S."/>
            <person name="Poulain J."/>
            <person name="Riccioni C."/>
            <person name="Rubini A."/>
            <person name="Sitrit Y."/>
            <person name="Splivallo R."/>
            <person name="Traeger S."/>
            <person name="Wang M."/>
            <person name="Zifcakova L."/>
            <person name="Wipf D."/>
            <person name="Zambonelli A."/>
            <person name="Paolocci F."/>
            <person name="Nowrousian M."/>
            <person name="Ottonello S."/>
            <person name="Baldrian P."/>
            <person name="Spatafora J.W."/>
            <person name="Henrissat B."/>
            <person name="Nagy L.G."/>
            <person name="Aury J.M."/>
            <person name="Wincker P."/>
            <person name="Grigoriev I.V."/>
            <person name="Bonfante P."/>
            <person name="Martin F.M."/>
        </authorList>
    </citation>
    <scope>NUCLEOTIDE SEQUENCE [LARGE SCALE GENOMIC DNA]</scope>
    <source>
        <strain evidence="2 3">RN42</strain>
    </source>
</reference>
<accession>A0A3N4J2J2</accession>
<keyword evidence="3" id="KW-1185">Reference proteome</keyword>
<evidence type="ECO:0000256" key="1">
    <source>
        <dbReference type="SAM" id="MobiDB-lite"/>
    </source>
</evidence>
<feature type="compositionally biased region" description="Polar residues" evidence="1">
    <location>
        <begin position="9"/>
        <end position="21"/>
    </location>
</feature>
<dbReference type="EMBL" id="ML119645">
    <property type="protein sequence ID" value="RPA88104.1"/>
    <property type="molecule type" value="Genomic_DNA"/>
</dbReference>
<feature type="region of interest" description="Disordered" evidence="1">
    <location>
        <begin position="1"/>
        <end position="22"/>
    </location>
</feature>
<protein>
    <submittedName>
        <fullName evidence="2">Uncharacterized protein</fullName>
    </submittedName>
</protein>
<name>A0A3N4J2J2_ASCIM</name>
<sequence>MDNPKDETSSINRTQSISTENVRNKGEKDMWWTPLGNDEDYKRHYESLPLEMLDPRITNLDEFRSGLRGTAAYKNLLRHLKNGFNLYYMTEHRIILVPFDTNDVFDPMEVDLVRIFDALNRFVEECRVGLPFDPTHSSCGPNGGVNSERTGRRLSSTIYSPLSSMLASSHMEPTDLILLILWNSSIDLEGWLNYTEQSHDSEWAGQLNALEKICTERKGQVLFVSSTDPNLIAVYVGISRRAHAEASQCYLLSTRRKLRYKLMKQRECGRDMAAAVRPALGVFQRLEKIRGTLPYSGDGWDERMGQSFSEGKLVIRDACVIFAEELEFPLVHYINFNSTSREEKERLRREYDESLFTSWHPNGEYSFEERFRRGLVSAEQMNLIILMLKRWERSFEAWWRLMEEDDVSWPKVALRSQLESYELFSFAYTLRCESVEARLWRHLNSHEEDMWWKTDP</sequence>
<evidence type="ECO:0000313" key="2">
    <source>
        <dbReference type="EMBL" id="RPA88104.1"/>
    </source>
</evidence>